<organism evidence="2 3">
    <name type="scientific">Lactiplantibacillus daoliensis</name>
    <dbReference type="NCBI Taxonomy" id="2559916"/>
    <lineage>
        <taxon>Bacteria</taxon>
        <taxon>Bacillati</taxon>
        <taxon>Bacillota</taxon>
        <taxon>Bacilli</taxon>
        <taxon>Lactobacillales</taxon>
        <taxon>Lactobacillaceae</taxon>
        <taxon>Lactiplantibacillus</taxon>
    </lineage>
</organism>
<name>A0ABW1UDV5_9LACO</name>
<dbReference type="RefSeq" id="WP_171000341.1">
    <property type="nucleotide sequence ID" value="NZ_BJDH01000005.1"/>
</dbReference>
<reference evidence="3" key="1">
    <citation type="journal article" date="2019" name="Int. J. Syst. Evol. Microbiol.">
        <title>The Global Catalogue of Microorganisms (GCM) 10K type strain sequencing project: providing services to taxonomists for standard genome sequencing and annotation.</title>
        <authorList>
            <consortium name="The Broad Institute Genomics Platform"/>
            <consortium name="The Broad Institute Genome Sequencing Center for Infectious Disease"/>
            <person name="Wu L."/>
            <person name="Ma J."/>
        </authorList>
    </citation>
    <scope>NUCLEOTIDE SEQUENCE [LARGE SCALE GENOMIC DNA]</scope>
    <source>
        <strain evidence="3">CCM 8934</strain>
    </source>
</reference>
<gene>
    <name evidence="2" type="ORF">ACFQH1_02170</name>
</gene>
<evidence type="ECO:0000313" key="3">
    <source>
        <dbReference type="Proteomes" id="UP001596227"/>
    </source>
</evidence>
<keyword evidence="3" id="KW-1185">Reference proteome</keyword>
<sequence length="56" mass="6434">MLNRNGRLALGIAGLIEIILLFGRWSLVLTILYTIGLTAVIVWLNQKQRQHHDDHQ</sequence>
<accession>A0ABW1UDV5</accession>
<dbReference type="EMBL" id="JBHSSB010000004">
    <property type="protein sequence ID" value="MFC6294042.1"/>
    <property type="molecule type" value="Genomic_DNA"/>
</dbReference>
<comment type="caution">
    <text evidence="2">The sequence shown here is derived from an EMBL/GenBank/DDBJ whole genome shotgun (WGS) entry which is preliminary data.</text>
</comment>
<keyword evidence="1" id="KW-1133">Transmembrane helix</keyword>
<proteinExistence type="predicted"/>
<dbReference type="Proteomes" id="UP001596227">
    <property type="component" value="Unassembled WGS sequence"/>
</dbReference>
<feature type="transmembrane region" description="Helical" evidence="1">
    <location>
        <begin position="12"/>
        <end position="44"/>
    </location>
</feature>
<protein>
    <submittedName>
        <fullName evidence="2">Uncharacterized protein</fullName>
    </submittedName>
</protein>
<keyword evidence="1" id="KW-0812">Transmembrane</keyword>
<evidence type="ECO:0000256" key="1">
    <source>
        <dbReference type="SAM" id="Phobius"/>
    </source>
</evidence>
<keyword evidence="1" id="KW-0472">Membrane</keyword>
<evidence type="ECO:0000313" key="2">
    <source>
        <dbReference type="EMBL" id="MFC6294042.1"/>
    </source>
</evidence>